<dbReference type="InterPro" id="IPR001223">
    <property type="entry name" value="Glyco_hydro18_cat"/>
</dbReference>
<dbReference type="InterPro" id="IPR017853">
    <property type="entry name" value="GH"/>
</dbReference>
<dbReference type="EC" id="3.2.1.14" evidence="2"/>
<comment type="catalytic activity">
    <reaction evidence="1">
        <text>Random endo-hydrolysis of N-acetyl-beta-D-glucosaminide (1-&gt;4)-beta-linkages in chitin and chitodextrins.</text>
        <dbReference type="EC" id="3.2.1.14"/>
    </reaction>
</comment>
<dbReference type="SUPFAM" id="SSF51445">
    <property type="entry name" value="(Trans)glycosidases"/>
    <property type="match status" value="1"/>
</dbReference>
<gene>
    <name evidence="9" type="ORF">DHf2319_13255</name>
</gene>
<dbReference type="Gene3D" id="3.10.50.10">
    <property type="match status" value="1"/>
</dbReference>
<evidence type="ECO:0000256" key="1">
    <source>
        <dbReference type="ARBA" id="ARBA00000822"/>
    </source>
</evidence>
<dbReference type="GO" id="GO:0016787">
    <property type="term" value="F:hydrolase activity"/>
    <property type="evidence" value="ECO:0007669"/>
    <property type="project" value="UniProtKB-KW"/>
</dbReference>
<feature type="compositionally biased region" description="Acidic residues" evidence="7">
    <location>
        <begin position="224"/>
        <end position="237"/>
    </location>
</feature>
<keyword evidence="3 6" id="KW-0378">Hydrolase</keyword>
<dbReference type="InterPro" id="IPR029070">
    <property type="entry name" value="Chitinase_insertion_sf"/>
</dbReference>
<dbReference type="SMART" id="SM00636">
    <property type="entry name" value="Glyco_18"/>
    <property type="match status" value="1"/>
</dbReference>
<dbReference type="CDD" id="cd06548">
    <property type="entry name" value="GH18_chitinase"/>
    <property type="match status" value="1"/>
</dbReference>
<name>A0ABY4AJA0_9BURK</name>
<dbReference type="PANTHER" id="PTHR11177:SF317">
    <property type="entry name" value="CHITINASE 12-RELATED"/>
    <property type="match status" value="1"/>
</dbReference>
<keyword evidence="10" id="KW-1185">Reference proteome</keyword>
<evidence type="ECO:0000259" key="8">
    <source>
        <dbReference type="PROSITE" id="PS51910"/>
    </source>
</evidence>
<feature type="region of interest" description="Disordered" evidence="7">
    <location>
        <begin position="210"/>
        <end position="263"/>
    </location>
</feature>
<accession>A0ABY4AJA0</accession>
<dbReference type="InterPro" id="IPR050314">
    <property type="entry name" value="Glycosyl_Hydrlase_18"/>
</dbReference>
<protein>
    <recommendedName>
        <fullName evidence="2">chitinase</fullName>
        <ecNumber evidence="2">3.2.1.14</ecNumber>
    </recommendedName>
</protein>
<dbReference type="Proteomes" id="UP000831607">
    <property type="component" value="Chromosome"/>
</dbReference>
<evidence type="ECO:0000256" key="2">
    <source>
        <dbReference type="ARBA" id="ARBA00012729"/>
    </source>
</evidence>
<keyword evidence="4" id="KW-0119">Carbohydrate metabolism</keyword>
<sequence length="796" mass="85709">MSVQSTTVYTINWSWGQHAELAFDPSRDVLDFGWFSGSSFTLSEINGSVVISIPSNQQTYTLTGVSFADLSARNVVAKDAAAQALWTQAFNDAGVNDSAVNDSPVSDTPAGDSANSSGNVLTGGFTVTWAWNQQSVVQFDPQTDQIKFGWFGPDNFNVSEINGSVLIEVVGNQQTYTLQGVSLADLTMANIDALDGNTIAKWQGVLGAVNEVPPEPETPQLETPEPEPEAELEETPEPETPVTQGPDPITPTPTNPAPPVTGDASGKPIIAAYYPEWAIYSRDFDIADIAADDLTHLIYAFAQIDSSGRMSLFDPYAAVEKTFRADESVDGVADTWDQTLAGNFNQLAELKVTNPGLKNLIAVGGWTLSGPFSDMAATAEGRANFADSAVEFLKKYTMFDGLDFDWEYPGGGGLESNKIRPEDGENYALLLQAVRQRLDALEIETGRYYEISVASPAGSDKIANFNLEGLTPYVDFFNLMAYDFHGGWENITGHQAPMFDTIGGDYDIVTAVDLYKQAGVPADKIVLGAPAYTRAWAGVTDTDGDGGWQEVTNQLAPGSFERGVYDYKDVVDKVLDPDSDWTLYWDDEAQAAYVFSESEGIYSTFETPTTIALKSQWAQSQGLGGMMFWDLSGDVTQGPESLTNAAYRSWYEGATVEEISAASALQADVVVGGNGLMDSFVDYVYTPPELPVVPEQGVSQPVTGESGSVDAEVFTINWSWGSNTILDFDPQTDKLDFGWIGGDSFTLSEQAGSVVIGLPSNDQTYVLQGVTADDMSLQNIQALDASAAAQWGAFLG</sequence>
<dbReference type="EMBL" id="CP063982">
    <property type="protein sequence ID" value="UOD50371.1"/>
    <property type="molecule type" value="Genomic_DNA"/>
</dbReference>
<feature type="domain" description="GH18" evidence="8">
    <location>
        <begin position="268"/>
        <end position="653"/>
    </location>
</feature>
<dbReference type="RefSeq" id="WP_243478775.1">
    <property type="nucleotide sequence ID" value="NZ_CP063982.1"/>
</dbReference>
<dbReference type="InterPro" id="IPR001579">
    <property type="entry name" value="Glyco_hydro_18_chit_AS"/>
</dbReference>
<dbReference type="Pfam" id="PF00704">
    <property type="entry name" value="Glyco_hydro_18"/>
    <property type="match status" value="1"/>
</dbReference>
<evidence type="ECO:0000256" key="4">
    <source>
        <dbReference type="ARBA" id="ARBA00023024"/>
    </source>
</evidence>
<proteinExistence type="predicted"/>
<keyword evidence="4" id="KW-0146">Chitin degradation</keyword>
<dbReference type="SUPFAM" id="SSF54556">
    <property type="entry name" value="Chitinase insertion domain"/>
    <property type="match status" value="1"/>
</dbReference>
<evidence type="ECO:0000256" key="3">
    <source>
        <dbReference type="ARBA" id="ARBA00022801"/>
    </source>
</evidence>
<evidence type="ECO:0000313" key="9">
    <source>
        <dbReference type="EMBL" id="UOD50371.1"/>
    </source>
</evidence>
<dbReference type="Gene3D" id="3.20.20.80">
    <property type="entry name" value="Glycosidases"/>
    <property type="match status" value="1"/>
</dbReference>
<dbReference type="InterPro" id="IPR011583">
    <property type="entry name" value="Chitinase_II/V-like_cat"/>
</dbReference>
<evidence type="ECO:0000256" key="7">
    <source>
        <dbReference type="SAM" id="MobiDB-lite"/>
    </source>
</evidence>
<evidence type="ECO:0000256" key="5">
    <source>
        <dbReference type="ARBA" id="ARBA00023295"/>
    </source>
</evidence>
<keyword evidence="5 6" id="KW-0326">Glycosidase</keyword>
<dbReference type="PANTHER" id="PTHR11177">
    <property type="entry name" value="CHITINASE"/>
    <property type="match status" value="1"/>
</dbReference>
<dbReference type="PROSITE" id="PS01095">
    <property type="entry name" value="GH18_1"/>
    <property type="match status" value="1"/>
</dbReference>
<evidence type="ECO:0000313" key="10">
    <source>
        <dbReference type="Proteomes" id="UP000831607"/>
    </source>
</evidence>
<reference evidence="9 10" key="1">
    <citation type="submission" date="2020-11" db="EMBL/GenBank/DDBJ databases">
        <title>Algicoccus daihaiensis sp.nov., isolated from Daihai Lake in Inner Mongolia.</title>
        <authorList>
            <person name="Kai J."/>
        </authorList>
    </citation>
    <scope>NUCLEOTIDE SEQUENCE [LARGE SCALE GENOMIC DNA]</scope>
    <source>
        <strain evidence="10">f23</strain>
    </source>
</reference>
<keyword evidence="4" id="KW-0624">Polysaccharide degradation</keyword>
<organism evidence="9 10">
    <name type="scientific">Orrella daihaiensis</name>
    <dbReference type="NCBI Taxonomy" id="2782176"/>
    <lineage>
        <taxon>Bacteria</taxon>
        <taxon>Pseudomonadati</taxon>
        <taxon>Pseudomonadota</taxon>
        <taxon>Betaproteobacteria</taxon>
        <taxon>Burkholderiales</taxon>
        <taxon>Alcaligenaceae</taxon>
        <taxon>Orrella</taxon>
    </lineage>
</organism>
<evidence type="ECO:0000256" key="6">
    <source>
        <dbReference type="RuleBase" id="RU000489"/>
    </source>
</evidence>
<dbReference type="PROSITE" id="PS51910">
    <property type="entry name" value="GH18_2"/>
    <property type="match status" value="1"/>
</dbReference>
<feature type="compositionally biased region" description="Pro residues" evidence="7">
    <location>
        <begin position="248"/>
        <end position="259"/>
    </location>
</feature>